<dbReference type="Gene3D" id="1.10.10.60">
    <property type="entry name" value="Homeodomain-like"/>
    <property type="match status" value="1"/>
</dbReference>
<gene>
    <name evidence="3" type="ORF">GPECTOR_35g829</name>
</gene>
<dbReference type="AlphaFoldDB" id="A0A150GC12"/>
<comment type="caution">
    <text evidence="3">The sequence shown here is derived from an EMBL/GenBank/DDBJ whole genome shotgun (WGS) entry which is preliminary data.</text>
</comment>
<sequence length="94" mass="9721">MLADAAAAAGGGGGQAARRAMPSDEEVKAAAAAVLRVSDVSRVNMKNLMAALQERFGVDLTAKRQWIQKYAAGFADEQAKARSGSRPGITSSGR</sequence>
<evidence type="ECO:0000256" key="1">
    <source>
        <dbReference type="SAM" id="MobiDB-lite"/>
    </source>
</evidence>
<evidence type="ECO:0000259" key="2">
    <source>
        <dbReference type="PROSITE" id="PS51998"/>
    </source>
</evidence>
<dbReference type="PROSITE" id="PS51998">
    <property type="entry name" value="DEK_C"/>
    <property type="match status" value="1"/>
</dbReference>
<dbReference type="Proteomes" id="UP000075714">
    <property type="component" value="Unassembled WGS sequence"/>
</dbReference>
<keyword evidence="4" id="KW-1185">Reference proteome</keyword>
<dbReference type="OrthoDB" id="370884at2759"/>
<protein>
    <recommendedName>
        <fullName evidence="2">DEK-C domain-containing protein</fullName>
    </recommendedName>
</protein>
<feature type="region of interest" description="Disordered" evidence="1">
    <location>
        <begin position="1"/>
        <end position="23"/>
    </location>
</feature>
<accession>A0A150GC12</accession>
<dbReference type="SUPFAM" id="SSF109715">
    <property type="entry name" value="DEK C-terminal domain"/>
    <property type="match status" value="1"/>
</dbReference>
<reference evidence="4" key="1">
    <citation type="journal article" date="2016" name="Nat. Commun.">
        <title>The Gonium pectorale genome demonstrates co-option of cell cycle regulation during the evolution of multicellularity.</title>
        <authorList>
            <person name="Hanschen E.R."/>
            <person name="Marriage T.N."/>
            <person name="Ferris P.J."/>
            <person name="Hamaji T."/>
            <person name="Toyoda A."/>
            <person name="Fujiyama A."/>
            <person name="Neme R."/>
            <person name="Noguchi H."/>
            <person name="Minakuchi Y."/>
            <person name="Suzuki M."/>
            <person name="Kawai-Toyooka H."/>
            <person name="Smith D.R."/>
            <person name="Sparks H."/>
            <person name="Anderson J."/>
            <person name="Bakaric R."/>
            <person name="Luria V."/>
            <person name="Karger A."/>
            <person name="Kirschner M.W."/>
            <person name="Durand P.M."/>
            <person name="Michod R.E."/>
            <person name="Nozaki H."/>
            <person name="Olson B.J."/>
        </authorList>
    </citation>
    <scope>NUCLEOTIDE SEQUENCE [LARGE SCALE GENOMIC DNA]</scope>
    <source>
        <strain evidence="4">NIES-2863</strain>
    </source>
</reference>
<name>A0A150GC12_GONPE</name>
<organism evidence="3 4">
    <name type="scientific">Gonium pectorale</name>
    <name type="common">Green alga</name>
    <dbReference type="NCBI Taxonomy" id="33097"/>
    <lineage>
        <taxon>Eukaryota</taxon>
        <taxon>Viridiplantae</taxon>
        <taxon>Chlorophyta</taxon>
        <taxon>core chlorophytes</taxon>
        <taxon>Chlorophyceae</taxon>
        <taxon>CS clade</taxon>
        <taxon>Chlamydomonadales</taxon>
        <taxon>Volvocaceae</taxon>
        <taxon>Gonium</taxon>
    </lineage>
</organism>
<feature type="domain" description="DEK-C" evidence="2">
    <location>
        <begin position="21"/>
        <end position="76"/>
    </location>
</feature>
<dbReference type="Pfam" id="PF08766">
    <property type="entry name" value="DEK_C"/>
    <property type="match status" value="1"/>
</dbReference>
<dbReference type="EMBL" id="LSYV01000036">
    <property type="protein sequence ID" value="KXZ47391.1"/>
    <property type="molecule type" value="Genomic_DNA"/>
</dbReference>
<evidence type="ECO:0000313" key="4">
    <source>
        <dbReference type="Proteomes" id="UP000075714"/>
    </source>
</evidence>
<proteinExistence type="predicted"/>
<dbReference type="InterPro" id="IPR014876">
    <property type="entry name" value="DEK_C"/>
</dbReference>
<evidence type="ECO:0000313" key="3">
    <source>
        <dbReference type="EMBL" id="KXZ47391.1"/>
    </source>
</evidence>